<feature type="coiled-coil region" evidence="10">
    <location>
        <begin position="1006"/>
        <end position="1101"/>
    </location>
</feature>
<evidence type="ECO:0000256" key="5">
    <source>
        <dbReference type="ARBA" id="ARBA00023175"/>
    </source>
</evidence>
<dbReference type="GO" id="GO:0007018">
    <property type="term" value="P:microtubule-based movement"/>
    <property type="evidence" value="ECO:0007669"/>
    <property type="project" value="InterPro"/>
</dbReference>
<feature type="region of interest" description="Disordered" evidence="11">
    <location>
        <begin position="1609"/>
        <end position="1632"/>
    </location>
</feature>
<keyword evidence="14" id="KW-1185">Reference proteome</keyword>
<dbReference type="SMART" id="SM00129">
    <property type="entry name" value="KISc"/>
    <property type="match status" value="1"/>
</dbReference>
<dbReference type="GO" id="GO:0030071">
    <property type="term" value="P:regulation of mitotic metaphase/anaphase transition"/>
    <property type="evidence" value="ECO:0007669"/>
    <property type="project" value="UniProtKB-ARBA"/>
</dbReference>
<sequence length="1749" mass="199276">KKASHCFRLCVECVSLYREESASENAEPVQIFWKADKKSIHQIDDGNSTKSFSFDRVFAADETTSQLYNDIAKPLVVSTVEGYNGTIFAYGQTSSGKTFTMMGTSRTPGVIPQAVEDVFQTIKNFPKKEFLLRVSYMEIYNETVTDLLVDSWKRKPLEVREQINKNIYVADLTEELVTSPAQVLAWIRKGEKNRHYGKTKMNQRSSRSHTIFRMILESRERSDPASGESSDGAIIVSHLVEFSGSGAIKYSARFKEGCNINRSLFTLGQVIKKLTDENQKGFTNYRDSKLTRILQNSLGGNAKTVIICTITPVTLDETLSTLQFASTAKKMKNDPHVTEVSDDGALLKRYRNEIAELKRRLHEVSSVTQTTVTEKEVLSQLLQEKDQLQREKEGLKRNLANLLVTSSNLVPVRRVTWGGKMVKLAHPSAFVGSFSDLSFAESFTQKRIRSDFSCLMELGEDDEDFDSNWGVIDEPSDEMEMSRSSVTVRSFEDSSEGMYFMSPDRLQELSGKVSSLEMQLEQESQEKEAALSNLDVLKGRVAELQLQLETEVQHRQEALEKVHTGEQRRAELEALLHTEAQQRLEATQKADMLELRVTDLERQLGESRDANIDTNEQDLVAAERDYLKQELGMFIEQMERLEKEKAAVLQELEEKREMDEFKSLEEGCRKENEVKLSLILKDLVQEVLKLRRSLDDAELLSRDTRKDWAVLRSRSISLEETNVTLTASHEKMEAEVKSLRFQLETEKSRYRKMQSDLQKELNVAFDENTKLTTLLDGNVPKNLIDSIELERTVANLNKELMASRQVETALRAQLDDLAACQTLPDKVDALVKQVSQLNEELRCVRAEKAELLSEQSAADRRFAEETEKLLSAVTSVTAERDELRVKLQEHVDKVREWSIKALTEELESVRAERDSLLSEKELSTQTSTEEMEKLLCRVTSVSKERDELQEILEGLREAKQQLQAELEDRVETVCNQSIYLLIPPSLFFFLNTGISKQKPGSLLSQVQQLQGALQAVTEQKSQLEGDLQRSTVTVRGLFLVTLGETNCLLQCLQEELKEQKQKLSDRVQLYEQKEVDFTQQITTLSEELDSARAERDALLLQKELESRPSSGKDAGSTLQLQELTDQAGLFFYTCIILTCVQSAGLLCASLYYIQPPFSCLSLFKVTVWTNLCPSAQIQRLTEELESVRAERDSLLSEKELSTQTSTEEMEKLLCRVTSVSEERDELQEILEGLRQEKQQLQAELEDRVEIRFMSYLASVNINKISFKSKSQSCLLQIRTLTDALKMAEAEGARLLSEKELSTQTSTEEMEKLLCRVTSVSEERDKLQEILEGLRQEKQQLQAELEDRSSLVLFPQELLRVKALGYRNIFEELVKKDLAIFEERRLQDVLLCRAQGPSYSVQVEGFDTLWEQRLPELLDRRQLYMEVSLLPCPLKHLEALSPQIIMKNVFHLQALRIQNEQLEEAHIKADANVSNHKEAMQLLQTELQDNRALVEEKENTIQALKSKIRESEVCWFHITAVAELEKLQTKLLQLEMKLSSASDEHKREIQAMNTLLEEKEELLRKLKETLRKSQQEGEESCKCQRCACISQAEITKWKNRAIKLKVKNKVEEDKLQSPSTPTKRGFPMTSDSSNLKLLDSPKASLLESPKSRFFDVGGSSETLSRNCPKQFFDNSSLGTIPGKLQRCPLCHILSKASELTCSSAMAILFRGRVWSLSFENKSQIIAGGNNVTPVRNYFTVTAVLTLLTPY</sequence>
<feature type="coiled-coil region" evidence="10">
    <location>
        <begin position="899"/>
        <end position="972"/>
    </location>
</feature>
<dbReference type="GO" id="GO:0140694">
    <property type="term" value="P:membraneless organelle assembly"/>
    <property type="evidence" value="ECO:0007669"/>
    <property type="project" value="UniProtKB-ARBA"/>
</dbReference>
<accession>A0A668S5G4</accession>
<dbReference type="GO" id="GO:0043515">
    <property type="term" value="F:kinetochore binding"/>
    <property type="evidence" value="ECO:0007669"/>
    <property type="project" value="UniProtKB-ARBA"/>
</dbReference>
<evidence type="ECO:0000256" key="9">
    <source>
        <dbReference type="PROSITE-ProRule" id="PRU00283"/>
    </source>
</evidence>
<feature type="coiled-coil region" evidence="10">
    <location>
        <begin position="827"/>
        <end position="854"/>
    </location>
</feature>
<dbReference type="GO" id="GO:0005524">
    <property type="term" value="F:ATP binding"/>
    <property type="evidence" value="ECO:0007669"/>
    <property type="project" value="UniProtKB-UniRule"/>
</dbReference>
<keyword evidence="6" id="KW-0206">Cytoskeleton</keyword>
<dbReference type="FunFam" id="3.40.850.10:FF:000026">
    <property type="entry name" value="Centromere-associated protein E"/>
    <property type="match status" value="1"/>
</dbReference>
<feature type="coiled-coil region" evidence="10">
    <location>
        <begin position="1177"/>
        <end position="1250"/>
    </location>
</feature>
<keyword evidence="4 10" id="KW-0175">Coiled coil</keyword>
<reference evidence="13" key="2">
    <citation type="submission" date="2025-09" db="UniProtKB">
        <authorList>
            <consortium name="Ensembl"/>
        </authorList>
    </citation>
    <scope>IDENTIFICATION</scope>
</reference>
<organism evidence="13 14">
    <name type="scientific">Oreochromis aureus</name>
    <name type="common">Israeli tilapia</name>
    <name type="synonym">Chromis aureus</name>
    <dbReference type="NCBI Taxonomy" id="47969"/>
    <lineage>
        <taxon>Eukaryota</taxon>
        <taxon>Metazoa</taxon>
        <taxon>Chordata</taxon>
        <taxon>Craniata</taxon>
        <taxon>Vertebrata</taxon>
        <taxon>Euteleostomi</taxon>
        <taxon>Actinopterygii</taxon>
        <taxon>Neopterygii</taxon>
        <taxon>Teleostei</taxon>
        <taxon>Neoteleostei</taxon>
        <taxon>Acanthomorphata</taxon>
        <taxon>Ovalentaria</taxon>
        <taxon>Cichlomorphae</taxon>
        <taxon>Cichliformes</taxon>
        <taxon>Cichlidae</taxon>
        <taxon>African cichlids</taxon>
        <taxon>Pseudocrenilabrinae</taxon>
        <taxon>Oreochromini</taxon>
        <taxon>Oreochromis</taxon>
    </lineage>
</organism>
<feature type="domain" description="Kinesin motor" evidence="12">
    <location>
        <begin position="1"/>
        <end position="331"/>
    </location>
</feature>
<dbReference type="GO" id="GO:0003777">
    <property type="term" value="F:microtubule motor activity"/>
    <property type="evidence" value="ECO:0007669"/>
    <property type="project" value="InterPro"/>
</dbReference>
<feature type="coiled-coil region" evidence="10">
    <location>
        <begin position="1451"/>
        <end position="1578"/>
    </location>
</feature>
<evidence type="ECO:0000313" key="13">
    <source>
        <dbReference type="Ensembl" id="ENSOABP00000008356.2"/>
    </source>
</evidence>
<evidence type="ECO:0000256" key="4">
    <source>
        <dbReference type="ARBA" id="ARBA00023054"/>
    </source>
</evidence>
<gene>
    <name evidence="13" type="primary">cenpe</name>
</gene>
<dbReference type="PROSITE" id="PS50067">
    <property type="entry name" value="KINESIN_MOTOR_2"/>
    <property type="match status" value="1"/>
</dbReference>
<dbReference type="PRINTS" id="PR00380">
    <property type="entry name" value="KINESINHEAVY"/>
</dbReference>
<evidence type="ECO:0000256" key="8">
    <source>
        <dbReference type="ARBA" id="ARBA00081766"/>
    </source>
</evidence>
<dbReference type="GO" id="GO:0008608">
    <property type="term" value="P:attachment of spindle microtubules to kinetochore"/>
    <property type="evidence" value="ECO:0007669"/>
    <property type="project" value="UniProtKB-ARBA"/>
</dbReference>
<evidence type="ECO:0000313" key="14">
    <source>
        <dbReference type="Proteomes" id="UP000472276"/>
    </source>
</evidence>
<evidence type="ECO:0000259" key="12">
    <source>
        <dbReference type="PROSITE" id="PS50067"/>
    </source>
</evidence>
<dbReference type="PANTHER" id="PTHR47968:SF75">
    <property type="entry name" value="CENTROMERE-ASSOCIATED PROTEIN E"/>
    <property type="match status" value="1"/>
</dbReference>
<comment type="subcellular location">
    <subcellularLocation>
        <location evidence="1">Cytoplasm</location>
        <location evidence="1">Cytoskeleton</location>
    </subcellularLocation>
</comment>
<evidence type="ECO:0000256" key="10">
    <source>
        <dbReference type="SAM" id="Coils"/>
    </source>
</evidence>
<dbReference type="InterPro" id="IPR027640">
    <property type="entry name" value="Kinesin-like_fam"/>
</dbReference>
<dbReference type="GO" id="GO:0000779">
    <property type="term" value="C:condensed chromosome, centromeric region"/>
    <property type="evidence" value="ECO:0007669"/>
    <property type="project" value="UniProtKB-ARBA"/>
</dbReference>
<evidence type="ECO:0000256" key="3">
    <source>
        <dbReference type="ARBA" id="ARBA00022840"/>
    </source>
</evidence>
<dbReference type="GO" id="GO:0000280">
    <property type="term" value="P:nuclear division"/>
    <property type="evidence" value="ECO:0007669"/>
    <property type="project" value="UniProtKB-ARBA"/>
</dbReference>
<evidence type="ECO:0000256" key="7">
    <source>
        <dbReference type="ARBA" id="ARBA00070169"/>
    </source>
</evidence>
<evidence type="ECO:0000256" key="6">
    <source>
        <dbReference type="ARBA" id="ARBA00023212"/>
    </source>
</evidence>
<feature type="coiled-coil region" evidence="10">
    <location>
        <begin position="340"/>
        <end position="405"/>
    </location>
</feature>
<dbReference type="GO" id="GO:0000278">
    <property type="term" value="P:mitotic cell cycle"/>
    <property type="evidence" value="ECO:0007669"/>
    <property type="project" value="TreeGrafter"/>
</dbReference>
<dbReference type="SUPFAM" id="SSF52540">
    <property type="entry name" value="P-loop containing nucleoside triphosphate hydrolases"/>
    <property type="match status" value="1"/>
</dbReference>
<dbReference type="GO" id="GO:0007051">
    <property type="term" value="P:spindle organization"/>
    <property type="evidence" value="ECO:0007669"/>
    <property type="project" value="UniProtKB-ARBA"/>
</dbReference>
<feature type="coiled-coil region" evidence="10">
    <location>
        <begin position="506"/>
        <end position="700"/>
    </location>
</feature>
<keyword evidence="3 9" id="KW-0067">ATP-binding</keyword>
<proteinExistence type="inferred from homology"/>
<keyword evidence="5 9" id="KW-0505">Motor protein</keyword>
<feature type="coiled-coil region" evidence="10">
    <location>
        <begin position="1309"/>
        <end position="1350"/>
    </location>
</feature>
<dbReference type="Ensembl" id="ENSOABT00000008659.2">
    <property type="protein sequence ID" value="ENSOABP00000008356.2"/>
    <property type="gene ID" value="ENSOABG00000004547.2"/>
</dbReference>
<feature type="binding site" evidence="9">
    <location>
        <begin position="91"/>
        <end position="98"/>
    </location>
    <ligand>
        <name>ATP</name>
        <dbReference type="ChEBI" id="CHEBI:30616"/>
    </ligand>
</feature>
<protein>
    <recommendedName>
        <fullName evidence="7">Centromere-associated protein E</fullName>
    </recommendedName>
    <alternativeName>
        <fullName evidence="8">Centromere protein E</fullName>
    </alternativeName>
</protein>
<name>A0A668S5G4_OREAU</name>
<comment type="similarity">
    <text evidence="9">Belongs to the TRAFAC class myosin-kinesin ATPase superfamily. Kinesin family.</text>
</comment>
<dbReference type="OMA" id="MHAAREK"/>
<reference evidence="13" key="1">
    <citation type="submission" date="2025-08" db="UniProtKB">
        <authorList>
            <consortium name="Ensembl"/>
        </authorList>
    </citation>
    <scope>IDENTIFICATION</scope>
</reference>
<dbReference type="GO" id="GO:0008017">
    <property type="term" value="F:microtubule binding"/>
    <property type="evidence" value="ECO:0007669"/>
    <property type="project" value="InterPro"/>
</dbReference>
<dbReference type="Proteomes" id="UP000472276">
    <property type="component" value="Unassembled WGS sequence"/>
</dbReference>
<evidence type="ECO:0000256" key="11">
    <source>
        <dbReference type="SAM" id="MobiDB-lite"/>
    </source>
</evidence>
<evidence type="ECO:0000256" key="2">
    <source>
        <dbReference type="ARBA" id="ARBA00022741"/>
    </source>
</evidence>
<dbReference type="PANTHER" id="PTHR47968">
    <property type="entry name" value="CENTROMERE PROTEIN E"/>
    <property type="match status" value="1"/>
</dbReference>
<dbReference type="InterPro" id="IPR001752">
    <property type="entry name" value="Kinesin_motor_dom"/>
</dbReference>
<evidence type="ECO:0000256" key="1">
    <source>
        <dbReference type="ARBA" id="ARBA00004245"/>
    </source>
</evidence>
<dbReference type="Pfam" id="PF00225">
    <property type="entry name" value="Kinesin"/>
    <property type="match status" value="1"/>
</dbReference>
<dbReference type="InterPro" id="IPR027417">
    <property type="entry name" value="P-loop_NTPase"/>
</dbReference>
<keyword evidence="6" id="KW-0963">Cytoplasm</keyword>
<dbReference type="Gene3D" id="3.40.850.10">
    <property type="entry name" value="Kinesin motor domain"/>
    <property type="match status" value="1"/>
</dbReference>
<keyword evidence="2 9" id="KW-0547">Nucleotide-binding</keyword>
<dbReference type="InterPro" id="IPR036961">
    <property type="entry name" value="Kinesin_motor_dom_sf"/>
</dbReference>
<dbReference type="GO" id="GO:0005874">
    <property type="term" value="C:microtubule"/>
    <property type="evidence" value="ECO:0007669"/>
    <property type="project" value="TreeGrafter"/>
</dbReference>